<gene>
    <name evidence="6" type="ORF">SAMN05428946_2011</name>
</gene>
<dbReference type="SMART" id="SM00382">
    <property type="entry name" value="AAA"/>
    <property type="match status" value="1"/>
</dbReference>
<dbReference type="InterPro" id="IPR003593">
    <property type="entry name" value="AAA+_ATPase"/>
</dbReference>
<dbReference type="STRING" id="550447.SAMN05428946_2011"/>
<dbReference type="GO" id="GO:0016887">
    <property type="term" value="F:ATP hydrolysis activity"/>
    <property type="evidence" value="ECO:0007669"/>
    <property type="project" value="InterPro"/>
</dbReference>
<dbReference type="InterPro" id="IPR027417">
    <property type="entry name" value="P-loop_NTPase"/>
</dbReference>
<evidence type="ECO:0000259" key="5">
    <source>
        <dbReference type="PROSITE" id="PS50893"/>
    </source>
</evidence>
<dbReference type="GO" id="GO:0005524">
    <property type="term" value="F:ATP binding"/>
    <property type="evidence" value="ECO:0007669"/>
    <property type="project" value="UniProtKB-KW"/>
</dbReference>
<organism evidence="6 7">
    <name type="scientific">Edaphobacillus lindanitolerans</name>
    <dbReference type="NCBI Taxonomy" id="550447"/>
    <lineage>
        <taxon>Bacteria</taxon>
        <taxon>Bacillati</taxon>
        <taxon>Bacillota</taxon>
        <taxon>Bacilli</taxon>
        <taxon>Bacillales</taxon>
        <taxon>Bacillaceae</taxon>
        <taxon>Edaphobacillus</taxon>
    </lineage>
</organism>
<keyword evidence="4 6" id="KW-0067">ATP-binding</keyword>
<dbReference type="AlphaFoldDB" id="A0A1U7PRC3"/>
<evidence type="ECO:0000313" key="6">
    <source>
        <dbReference type="EMBL" id="SIT87206.1"/>
    </source>
</evidence>
<evidence type="ECO:0000256" key="3">
    <source>
        <dbReference type="ARBA" id="ARBA00022741"/>
    </source>
</evidence>
<accession>A0A1U7PRC3</accession>
<dbReference type="PROSITE" id="PS00211">
    <property type="entry name" value="ABC_TRANSPORTER_1"/>
    <property type="match status" value="1"/>
</dbReference>
<reference evidence="7" key="1">
    <citation type="submission" date="2017-01" db="EMBL/GenBank/DDBJ databases">
        <authorList>
            <person name="Varghese N."/>
            <person name="Submissions S."/>
        </authorList>
    </citation>
    <scope>NUCLEOTIDE SEQUENCE [LARGE SCALE GENOMIC DNA]</scope>
    <source>
        <strain evidence="7">MNA4</strain>
    </source>
</reference>
<dbReference type="Proteomes" id="UP000187550">
    <property type="component" value="Unassembled WGS sequence"/>
</dbReference>
<sequence length="246" mass="27830">MQNITVKGLKKSYGSKEVLKGLDFSAEQGEVIAVIGKNGAGKSTFLESLMMIRDFDEGRIELFGKDIRKLNAKAVRELKRDMSTVLQPTNFYKNLKVKELLSLFNAYYGKDADLEGTIRRFELGEHMKSPFDKLSGGWKQRVALAIAFMTSPRLVILDEPTTGLDPYMRDVLWKNIIRHNREHKGTILLSTHYMDEVERYCDKVLLIHEGRAQVFDKPANILAASGHASINDFYLAQIGETEAVPC</sequence>
<dbReference type="CDD" id="cd03230">
    <property type="entry name" value="ABC_DR_subfamily_A"/>
    <property type="match status" value="1"/>
</dbReference>
<proteinExistence type="inferred from homology"/>
<dbReference type="PANTHER" id="PTHR42711:SF5">
    <property type="entry name" value="ABC TRANSPORTER ATP-BINDING PROTEIN NATA"/>
    <property type="match status" value="1"/>
</dbReference>
<dbReference type="PROSITE" id="PS50893">
    <property type="entry name" value="ABC_TRANSPORTER_2"/>
    <property type="match status" value="1"/>
</dbReference>
<keyword evidence="7" id="KW-1185">Reference proteome</keyword>
<dbReference type="EMBL" id="FTPL01000003">
    <property type="protein sequence ID" value="SIT87206.1"/>
    <property type="molecule type" value="Genomic_DNA"/>
</dbReference>
<dbReference type="SUPFAM" id="SSF52540">
    <property type="entry name" value="P-loop containing nucleoside triphosphate hydrolases"/>
    <property type="match status" value="1"/>
</dbReference>
<comment type="similarity">
    <text evidence="1">Belongs to the ABC transporter superfamily.</text>
</comment>
<keyword evidence="3" id="KW-0547">Nucleotide-binding</keyword>
<protein>
    <submittedName>
        <fullName evidence="6">ABC-2 type transport system ATP-binding protein</fullName>
    </submittedName>
</protein>
<dbReference type="RefSeq" id="WP_076758641.1">
    <property type="nucleotide sequence ID" value="NZ_FTPL01000003.1"/>
</dbReference>
<dbReference type="InterPro" id="IPR050763">
    <property type="entry name" value="ABC_transporter_ATP-binding"/>
</dbReference>
<evidence type="ECO:0000256" key="1">
    <source>
        <dbReference type="ARBA" id="ARBA00005417"/>
    </source>
</evidence>
<name>A0A1U7PRC3_9BACI</name>
<evidence type="ECO:0000256" key="4">
    <source>
        <dbReference type="ARBA" id="ARBA00022840"/>
    </source>
</evidence>
<dbReference type="PANTHER" id="PTHR42711">
    <property type="entry name" value="ABC TRANSPORTER ATP-BINDING PROTEIN"/>
    <property type="match status" value="1"/>
</dbReference>
<evidence type="ECO:0000313" key="7">
    <source>
        <dbReference type="Proteomes" id="UP000187550"/>
    </source>
</evidence>
<evidence type="ECO:0000256" key="2">
    <source>
        <dbReference type="ARBA" id="ARBA00022448"/>
    </source>
</evidence>
<dbReference type="InterPro" id="IPR017871">
    <property type="entry name" value="ABC_transporter-like_CS"/>
</dbReference>
<dbReference type="InterPro" id="IPR003439">
    <property type="entry name" value="ABC_transporter-like_ATP-bd"/>
</dbReference>
<dbReference type="Gene3D" id="3.40.50.300">
    <property type="entry name" value="P-loop containing nucleotide triphosphate hydrolases"/>
    <property type="match status" value="1"/>
</dbReference>
<keyword evidence="2" id="KW-0813">Transport</keyword>
<dbReference type="Pfam" id="PF00005">
    <property type="entry name" value="ABC_tran"/>
    <property type="match status" value="1"/>
</dbReference>
<dbReference type="OrthoDB" id="9804819at2"/>
<feature type="domain" description="ABC transporter" evidence="5">
    <location>
        <begin position="4"/>
        <end position="234"/>
    </location>
</feature>